<dbReference type="PROSITE" id="PS50011">
    <property type="entry name" value="PROTEIN_KINASE_DOM"/>
    <property type="match status" value="1"/>
</dbReference>
<feature type="transmembrane region" description="Helical" evidence="6">
    <location>
        <begin position="404"/>
        <end position="426"/>
    </location>
</feature>
<accession>A0A455T2N2</accession>
<dbReference type="AlphaFoldDB" id="A0A455T2N2"/>
<sequence length="801" mass="86002">MQPHPGGHLTCGHCGTPNAPGEQFCSNCGYTLTGPPTGGYTALVHPGPPAANNRRITGALSPGELLSGRYRIVALVGKGGFGAVYQALDLRFSARRQVAIKEMGDALLSPSEKARALADFRQEAELLVQLQHPNLPNVSDFFEEAGKAYLVMEFIEGKTLAKVLEEHGGPLDEATVMGWGLELCAVLHYLHTRPQAIIFRDMKPANVMLTPAGQLKLIDFGIARIFKSQVTRDTTLLGSQGYAPLEQYGRGQSDARSDLYALGATLYELLTGELPLDAPSRRINPSLFQPPRALNPQLSPTSESIILTAMAEEPSQRYQTAAAMYMAILAAGFTAPDAAGTTLAGLAPAAAANGTAPATALPVTPLPASKVPAPVTPLPPTPGQGVQAQRQITAQRGKRLSRRLLLTAGALGLVAGAGLLSIPFFFIRQRGDTTGVAGQIALSFVYSTEKASWISAAIAAFNQRGETLGGKRITLAQAEGRGSLDARNRILSGQLRPIAWSPASTLELNQLSDAWKAAHAGKDLLASSAELLPRSLVFSPLVFAVWEERAHLLLQHYRAIDWEAIHSAVLLKNGWQDLGGPTAWGQVKLAQTRPDQSNSGLLSITLLAYAYFHRQRGLTADQVRDPGFRRYLGDIEGAVTQFGRSSGTYLENEVILKGPASYDIAFTYENLVLTYQAEARQRQSMALLPYYPSLNLLSDHPFAILDAEWVSSEQQEAARVFRDFLLGEEQQRAALKSGFRPTSAEVTIDERIAGNPFPSLASSLKIASQLGPQAQPPAGNVTDTLLQEWLSAYGNSATATS</sequence>
<keyword evidence="6" id="KW-0472">Membrane</keyword>
<reference evidence="8" key="1">
    <citation type="submission" date="2018-12" db="EMBL/GenBank/DDBJ databases">
        <title>Novel natural products biosynthetic potential of the class Ktedonobacteria.</title>
        <authorList>
            <person name="Zheng Y."/>
            <person name="Saitou A."/>
            <person name="Wang C.M."/>
            <person name="Toyoda A."/>
            <person name="Minakuchi Y."/>
            <person name="Sekiguchi Y."/>
            <person name="Ueda K."/>
            <person name="Takano H."/>
            <person name="Sakai Y."/>
            <person name="Yokota A."/>
            <person name="Yabe S."/>
        </authorList>
    </citation>
    <scope>NUCLEOTIDE SEQUENCE</scope>
    <source>
        <strain evidence="8">A3-2</strain>
    </source>
</reference>
<dbReference type="Pfam" id="PF13531">
    <property type="entry name" value="SBP_bac_11"/>
    <property type="match status" value="1"/>
</dbReference>
<keyword evidence="4 5" id="KW-0067">ATP-binding</keyword>
<dbReference type="InterPro" id="IPR026870">
    <property type="entry name" value="Zinc_ribbon_dom"/>
</dbReference>
<keyword evidence="2 5" id="KW-0547">Nucleotide-binding</keyword>
<dbReference type="SUPFAM" id="SSF56112">
    <property type="entry name" value="Protein kinase-like (PK-like)"/>
    <property type="match status" value="1"/>
</dbReference>
<dbReference type="Pfam" id="PF13240">
    <property type="entry name" value="Zn_Ribbon_1"/>
    <property type="match status" value="1"/>
</dbReference>
<proteinExistence type="predicted"/>
<keyword evidence="3" id="KW-0418">Kinase</keyword>
<dbReference type="PANTHER" id="PTHR43289">
    <property type="entry name" value="MITOGEN-ACTIVATED PROTEIN KINASE KINASE KINASE 20-RELATED"/>
    <property type="match status" value="1"/>
</dbReference>
<keyword evidence="1" id="KW-0808">Transferase</keyword>
<dbReference type="EMBL" id="AP019377">
    <property type="protein sequence ID" value="BBH92745.1"/>
    <property type="molecule type" value="Genomic_DNA"/>
</dbReference>
<keyword evidence="6" id="KW-0812">Transmembrane</keyword>
<gene>
    <name evidence="8" type="ORF">KTA_09440</name>
</gene>
<dbReference type="GO" id="GO:0005524">
    <property type="term" value="F:ATP binding"/>
    <property type="evidence" value="ECO:0007669"/>
    <property type="project" value="UniProtKB-UniRule"/>
</dbReference>
<feature type="binding site" evidence="5">
    <location>
        <position position="101"/>
    </location>
    <ligand>
        <name>ATP</name>
        <dbReference type="ChEBI" id="CHEBI:30616"/>
    </ligand>
</feature>
<dbReference type="GO" id="GO:0004674">
    <property type="term" value="F:protein serine/threonine kinase activity"/>
    <property type="evidence" value="ECO:0007669"/>
    <property type="project" value="TreeGrafter"/>
</dbReference>
<feature type="domain" description="Protein kinase" evidence="7">
    <location>
        <begin position="70"/>
        <end position="329"/>
    </location>
</feature>
<evidence type="ECO:0000256" key="1">
    <source>
        <dbReference type="ARBA" id="ARBA00022679"/>
    </source>
</evidence>
<dbReference type="InterPro" id="IPR017441">
    <property type="entry name" value="Protein_kinase_ATP_BS"/>
</dbReference>
<dbReference type="SUPFAM" id="SSF53850">
    <property type="entry name" value="Periplasmic binding protein-like II"/>
    <property type="match status" value="1"/>
</dbReference>
<evidence type="ECO:0000256" key="6">
    <source>
        <dbReference type="SAM" id="Phobius"/>
    </source>
</evidence>
<dbReference type="SMART" id="SM00220">
    <property type="entry name" value="S_TKc"/>
    <property type="match status" value="1"/>
</dbReference>
<dbReference type="PANTHER" id="PTHR43289:SF34">
    <property type="entry name" value="SERINE_THREONINE-PROTEIN KINASE YBDM-RELATED"/>
    <property type="match status" value="1"/>
</dbReference>
<keyword evidence="6" id="KW-1133">Transmembrane helix</keyword>
<evidence type="ECO:0000259" key="7">
    <source>
        <dbReference type="PROSITE" id="PS50011"/>
    </source>
</evidence>
<dbReference type="Gene3D" id="1.10.510.10">
    <property type="entry name" value="Transferase(Phosphotransferase) domain 1"/>
    <property type="match status" value="1"/>
</dbReference>
<evidence type="ECO:0000313" key="8">
    <source>
        <dbReference type="EMBL" id="BBH92745.1"/>
    </source>
</evidence>
<name>A0A455T2N2_9CHLR</name>
<evidence type="ECO:0000256" key="3">
    <source>
        <dbReference type="ARBA" id="ARBA00022777"/>
    </source>
</evidence>
<dbReference type="InterPro" id="IPR011009">
    <property type="entry name" value="Kinase-like_dom_sf"/>
</dbReference>
<evidence type="ECO:0000256" key="4">
    <source>
        <dbReference type="ARBA" id="ARBA00022840"/>
    </source>
</evidence>
<dbReference type="Pfam" id="PF00069">
    <property type="entry name" value="Pkinase"/>
    <property type="match status" value="1"/>
</dbReference>
<dbReference type="CDD" id="cd14014">
    <property type="entry name" value="STKc_PknB_like"/>
    <property type="match status" value="1"/>
</dbReference>
<evidence type="ECO:0000256" key="2">
    <source>
        <dbReference type="ARBA" id="ARBA00022741"/>
    </source>
</evidence>
<dbReference type="InterPro" id="IPR000719">
    <property type="entry name" value="Prot_kinase_dom"/>
</dbReference>
<protein>
    <recommendedName>
        <fullName evidence="7">Protein kinase domain-containing protein</fullName>
    </recommendedName>
</protein>
<dbReference type="PROSITE" id="PS00107">
    <property type="entry name" value="PROTEIN_KINASE_ATP"/>
    <property type="match status" value="1"/>
</dbReference>
<dbReference type="Gene3D" id="3.40.190.10">
    <property type="entry name" value="Periplasmic binding protein-like II"/>
    <property type="match status" value="1"/>
</dbReference>
<dbReference type="Gene3D" id="3.30.200.20">
    <property type="entry name" value="Phosphorylase Kinase, domain 1"/>
    <property type="match status" value="1"/>
</dbReference>
<organism evidence="8">
    <name type="scientific">Thermogemmatispora argillosa</name>
    <dbReference type="NCBI Taxonomy" id="2045280"/>
    <lineage>
        <taxon>Bacteria</taxon>
        <taxon>Bacillati</taxon>
        <taxon>Chloroflexota</taxon>
        <taxon>Ktedonobacteria</taxon>
        <taxon>Thermogemmatisporales</taxon>
        <taxon>Thermogemmatisporaceae</taxon>
        <taxon>Thermogemmatispora</taxon>
    </lineage>
</organism>
<evidence type="ECO:0000256" key="5">
    <source>
        <dbReference type="PROSITE-ProRule" id="PRU10141"/>
    </source>
</evidence>